<evidence type="ECO:0000313" key="1">
    <source>
        <dbReference type="EMBL" id="VEL27966.1"/>
    </source>
</evidence>
<reference evidence="1" key="1">
    <citation type="submission" date="2018-11" db="EMBL/GenBank/DDBJ databases">
        <authorList>
            <consortium name="Pathogen Informatics"/>
        </authorList>
    </citation>
    <scope>NUCLEOTIDE SEQUENCE</scope>
</reference>
<name>A0A3S5ATE0_9PLAT</name>
<dbReference type="Proteomes" id="UP000784294">
    <property type="component" value="Unassembled WGS sequence"/>
</dbReference>
<sequence>MLDSDGEVDHSLSLKNGSYKSECYLQPPDIVGSSIASVSMTHNVGTVLYISPEILAERHWRSETGRGRIAYDEVVFYFFYKLTS</sequence>
<protein>
    <submittedName>
        <fullName evidence="1">Uncharacterized protein</fullName>
    </submittedName>
</protein>
<proteinExistence type="predicted"/>
<dbReference type="EMBL" id="CAAALY010091354">
    <property type="protein sequence ID" value="VEL27966.1"/>
    <property type="molecule type" value="Genomic_DNA"/>
</dbReference>
<keyword evidence="2" id="KW-1185">Reference proteome</keyword>
<gene>
    <name evidence="1" type="ORF">PXEA_LOCUS21406</name>
</gene>
<comment type="caution">
    <text evidence="1">The sequence shown here is derived from an EMBL/GenBank/DDBJ whole genome shotgun (WGS) entry which is preliminary data.</text>
</comment>
<organism evidence="1 2">
    <name type="scientific">Protopolystoma xenopodis</name>
    <dbReference type="NCBI Taxonomy" id="117903"/>
    <lineage>
        <taxon>Eukaryota</taxon>
        <taxon>Metazoa</taxon>
        <taxon>Spiralia</taxon>
        <taxon>Lophotrochozoa</taxon>
        <taxon>Platyhelminthes</taxon>
        <taxon>Monogenea</taxon>
        <taxon>Polyopisthocotylea</taxon>
        <taxon>Polystomatidea</taxon>
        <taxon>Polystomatidae</taxon>
        <taxon>Protopolystoma</taxon>
    </lineage>
</organism>
<dbReference type="AlphaFoldDB" id="A0A3S5ATE0"/>
<accession>A0A3S5ATE0</accession>
<evidence type="ECO:0000313" key="2">
    <source>
        <dbReference type="Proteomes" id="UP000784294"/>
    </source>
</evidence>